<dbReference type="Gene3D" id="1.25.10.10">
    <property type="entry name" value="Leucine-rich Repeat Variant"/>
    <property type="match status" value="1"/>
</dbReference>
<dbReference type="InterPro" id="IPR011989">
    <property type="entry name" value="ARM-like"/>
</dbReference>
<dbReference type="Pfam" id="PF12333">
    <property type="entry name" value="Ipi1_N"/>
    <property type="match status" value="1"/>
</dbReference>
<feature type="domain" description="Pre-rRNA-processing protein Ipi1 N-terminal" evidence="4">
    <location>
        <begin position="209"/>
        <end position="303"/>
    </location>
</feature>
<comment type="similarity">
    <text evidence="2">Belongs to the IPI1/TEX10 family.</text>
</comment>
<dbReference type="GO" id="GO:0071339">
    <property type="term" value="C:MLL1 complex"/>
    <property type="evidence" value="ECO:0007669"/>
    <property type="project" value="TreeGrafter"/>
</dbReference>
<dbReference type="InterPro" id="IPR016024">
    <property type="entry name" value="ARM-type_fold"/>
</dbReference>
<gene>
    <name evidence="5" type="ORF">Cfor_11395</name>
</gene>
<accession>A0A6L2PGM2</accession>
<dbReference type="Proteomes" id="UP000502823">
    <property type="component" value="Unassembled WGS sequence"/>
</dbReference>
<dbReference type="PANTHER" id="PTHR16056">
    <property type="entry name" value="REGULATOR OF MICROTUBULE DYNAMICS PROTEIN"/>
    <property type="match status" value="1"/>
</dbReference>
<dbReference type="SUPFAM" id="SSF48371">
    <property type="entry name" value="ARM repeat"/>
    <property type="match status" value="1"/>
</dbReference>
<sequence length="714" mass="81668">MNAVLILSIGSGVITSTPAKKTEVTMIRKLPGKIRDGDTRPYPTVHPLAQFDWYSRLAVKRALQWEGVTISMGGRHKKFVRKEKSKVKLKVKKTVLTKAQNVTDTKFKVRKIVLREQLKSGSVELQTKRKFNVKELLSKLHHYNSTMRKSSLEGLQELVMHHNEDILGLHLAGLIEGTARLILDEEKDVRKGALKLLSFILAQVPVSRVLPFFSVLLSYLNCGMTHIHTSIQDDSLVMLDTLLVSTPLLVAANTEKILCNFLDMISSLNTDTNSERTLNVNLSSRFTSITWRMKVLRRLKALLSAMVAYKSQQDRNKFGHAGDSSEDTASSHDSCRWKNDSELHVPIYNKLYRDICYLPDVFSVGSNSYDSSTEDKHLLEYMKVVMPLLLEIWREVAPSHVGSTSIIQESCSLLSVEAAEILKRILEIIQLLCELLMSEAIDFITAHKRDFAHLFFHGFPYSCSQRYEEGKNARKEMRNQECMNKDPRCFTQNLAICHMFYYCCIDHHVDAELSSRILKYVKGSMRNWEDLDDKQQLLQVLRHLLQCVKCWDCHGRKLEKVLDRIVTCYTRTHEHNLFELLSDLALSPNHTYIYRCESFQNWLASLPALLSSPTVPATTVEVLTKLACQNNPQFYRGLCQKLPDILNNLHSVRIIGADNECGARKSISNILYWVKDWSSDALTALENHLHSENCNKDLASYTMDLVASWYVHLS</sequence>
<organism evidence="5 6">
    <name type="scientific">Coptotermes formosanus</name>
    <name type="common">Formosan subterranean termite</name>
    <dbReference type="NCBI Taxonomy" id="36987"/>
    <lineage>
        <taxon>Eukaryota</taxon>
        <taxon>Metazoa</taxon>
        <taxon>Ecdysozoa</taxon>
        <taxon>Arthropoda</taxon>
        <taxon>Hexapoda</taxon>
        <taxon>Insecta</taxon>
        <taxon>Pterygota</taxon>
        <taxon>Neoptera</taxon>
        <taxon>Polyneoptera</taxon>
        <taxon>Dictyoptera</taxon>
        <taxon>Blattodea</taxon>
        <taxon>Blattoidea</taxon>
        <taxon>Termitoidae</taxon>
        <taxon>Rhinotermitidae</taxon>
        <taxon>Coptotermes</taxon>
    </lineage>
</organism>
<dbReference type="FunCoup" id="A0A6L2PGM2">
    <property type="interactions" value="464"/>
</dbReference>
<evidence type="ECO:0000259" key="4">
    <source>
        <dbReference type="Pfam" id="PF12333"/>
    </source>
</evidence>
<name>A0A6L2PGM2_COPFO</name>
<dbReference type="AlphaFoldDB" id="A0A6L2PGM2"/>
<protein>
    <recommendedName>
        <fullName evidence="4">Pre-rRNA-processing protein Ipi1 N-terminal domain-containing protein</fullName>
    </recommendedName>
</protein>
<dbReference type="PANTHER" id="PTHR16056:SF2">
    <property type="entry name" value="TESTIS-EXPRESSED PROTEIN 10"/>
    <property type="match status" value="1"/>
</dbReference>
<proteinExistence type="inferred from homology"/>
<dbReference type="InterPro" id="IPR024679">
    <property type="entry name" value="Ipi1_N"/>
</dbReference>
<evidence type="ECO:0000313" key="5">
    <source>
        <dbReference type="EMBL" id="GFG29237.1"/>
    </source>
</evidence>
<comment type="subcellular location">
    <subcellularLocation>
        <location evidence="1">Nucleus</location>
    </subcellularLocation>
</comment>
<dbReference type="InParanoid" id="A0A6L2PGM2"/>
<dbReference type="EMBL" id="BLKM01010103">
    <property type="protein sequence ID" value="GFG29237.1"/>
    <property type="molecule type" value="Genomic_DNA"/>
</dbReference>
<reference evidence="6" key="1">
    <citation type="submission" date="2020-01" db="EMBL/GenBank/DDBJ databases">
        <title>Draft genome sequence of the Termite Coptotermes fromosanus.</title>
        <authorList>
            <person name="Itakura S."/>
            <person name="Yosikawa Y."/>
            <person name="Umezawa K."/>
        </authorList>
    </citation>
    <scope>NUCLEOTIDE SEQUENCE [LARGE SCALE GENOMIC DNA]</scope>
</reference>
<dbReference type="OrthoDB" id="361362at2759"/>
<evidence type="ECO:0000256" key="2">
    <source>
        <dbReference type="ARBA" id="ARBA00006427"/>
    </source>
</evidence>
<evidence type="ECO:0000313" key="6">
    <source>
        <dbReference type="Proteomes" id="UP000502823"/>
    </source>
</evidence>
<keyword evidence="3" id="KW-0539">Nucleus</keyword>
<comment type="caution">
    <text evidence="5">The sequence shown here is derived from an EMBL/GenBank/DDBJ whole genome shotgun (WGS) entry which is preliminary data.</text>
</comment>
<evidence type="ECO:0000256" key="1">
    <source>
        <dbReference type="ARBA" id="ARBA00004123"/>
    </source>
</evidence>
<keyword evidence="6" id="KW-1185">Reference proteome</keyword>
<evidence type="ECO:0000256" key="3">
    <source>
        <dbReference type="ARBA" id="ARBA00023242"/>
    </source>
</evidence>